<evidence type="ECO:0000313" key="3">
    <source>
        <dbReference type="Proteomes" id="UP000761534"/>
    </source>
</evidence>
<dbReference type="InterPro" id="IPR001810">
    <property type="entry name" value="F-box_dom"/>
</dbReference>
<comment type="caution">
    <text evidence="2">The sequence shown here is derived from an EMBL/GenBank/DDBJ whole genome shotgun (WGS) entry which is preliminary data.</text>
</comment>
<dbReference type="SUPFAM" id="SSF81383">
    <property type="entry name" value="F-box domain"/>
    <property type="match status" value="1"/>
</dbReference>
<protein>
    <recommendedName>
        <fullName evidence="1">F-box domain-containing protein</fullName>
    </recommendedName>
</protein>
<dbReference type="Pfam" id="PF12937">
    <property type="entry name" value="F-box-like"/>
    <property type="match status" value="1"/>
</dbReference>
<dbReference type="PROSITE" id="PS50181">
    <property type="entry name" value="FBOX"/>
    <property type="match status" value="1"/>
</dbReference>
<dbReference type="VEuPathDB" id="FungiDB:TRICI_001250"/>
<accession>A0A642VCQ7</accession>
<dbReference type="EMBL" id="SWFS01000093">
    <property type="protein sequence ID" value="KAA8916624.1"/>
    <property type="molecule type" value="Genomic_DNA"/>
</dbReference>
<gene>
    <name evidence="2" type="ORF">TRICI_001250</name>
</gene>
<name>A0A642VCQ7_9ASCO</name>
<dbReference type="Gene3D" id="3.80.10.10">
    <property type="entry name" value="Ribonuclease Inhibitor"/>
    <property type="match status" value="1"/>
</dbReference>
<dbReference type="AlphaFoldDB" id="A0A642VCQ7"/>
<keyword evidence="3" id="KW-1185">Reference proteome</keyword>
<organism evidence="2 3">
    <name type="scientific">Trichomonascus ciferrii</name>
    <dbReference type="NCBI Taxonomy" id="44093"/>
    <lineage>
        <taxon>Eukaryota</taxon>
        <taxon>Fungi</taxon>
        <taxon>Dikarya</taxon>
        <taxon>Ascomycota</taxon>
        <taxon>Saccharomycotina</taxon>
        <taxon>Dipodascomycetes</taxon>
        <taxon>Dipodascales</taxon>
        <taxon>Trichomonascaceae</taxon>
        <taxon>Trichomonascus</taxon>
        <taxon>Trichomonascus ciferrii complex</taxon>
    </lineage>
</organism>
<sequence length="453" mass="51949">MGLDGLPPEVLLRICGNLDTWNLLGLREVCKSFCEVANSRIWCEVTVLMETERFQLGFDDCICSDFHLDYLRGSVLEDGLQFWLDRLKKLTFVGHSSSAPIHMSAFAGALFAILCHIEETPTMRYRPFVLDLSSVNLSSMPLRKSIIRRINSSEANFKTTVLIKTDKRPVKEANEPCAVLGPKFAKVTFASDDEGAPFTPQEWFRFDDTSDIDYMCFSFIAANLSTVERMLQGCPRIPHIRILYCELKFDKELGLAEIAFRKAEVVEVLDTLITIEGNRDSNEPFQARDLKIEDLKLLELFNYNFPNLEILTLRDRAYFDSPQSIYSTEEIVPLLTNLKVLHTWLQDWSTCHLFKSPEFARCPLKEIHLLLLNFDLETMLSPFKNPPHLEYLSIESKSSFHITWDQTQQYAKDLFSAGKSLLQVQFSDPFRAITFQKNGKIVLNGMPLEIQAP</sequence>
<evidence type="ECO:0000259" key="1">
    <source>
        <dbReference type="PROSITE" id="PS50181"/>
    </source>
</evidence>
<feature type="domain" description="F-box" evidence="1">
    <location>
        <begin position="1"/>
        <end position="45"/>
    </location>
</feature>
<dbReference type="Gene3D" id="1.20.1280.50">
    <property type="match status" value="1"/>
</dbReference>
<dbReference type="InterPro" id="IPR036047">
    <property type="entry name" value="F-box-like_dom_sf"/>
</dbReference>
<evidence type="ECO:0000313" key="2">
    <source>
        <dbReference type="EMBL" id="KAA8916624.1"/>
    </source>
</evidence>
<dbReference type="SMART" id="SM00256">
    <property type="entry name" value="FBOX"/>
    <property type="match status" value="1"/>
</dbReference>
<reference evidence="2" key="1">
    <citation type="journal article" date="2019" name="G3 (Bethesda)">
        <title>Genome Assemblies of Two Rare Opportunistic Yeast Pathogens: Diutina rugosa (syn. Candida rugosa) and Trichomonascus ciferrii (syn. Candida ciferrii).</title>
        <authorList>
            <person name="Mixao V."/>
            <person name="Saus E."/>
            <person name="Hansen A.P."/>
            <person name="Lass-Florl C."/>
            <person name="Gabaldon T."/>
        </authorList>
    </citation>
    <scope>NUCLEOTIDE SEQUENCE</scope>
    <source>
        <strain evidence="2">CBS 4856</strain>
    </source>
</reference>
<dbReference type="Proteomes" id="UP000761534">
    <property type="component" value="Unassembled WGS sequence"/>
</dbReference>
<proteinExistence type="predicted"/>
<dbReference type="InterPro" id="IPR032675">
    <property type="entry name" value="LRR_dom_sf"/>
</dbReference>